<organism evidence="2 3">
    <name type="scientific">Pseudoduganella flava</name>
    <dbReference type="NCBI Taxonomy" id="871742"/>
    <lineage>
        <taxon>Bacteria</taxon>
        <taxon>Pseudomonadati</taxon>
        <taxon>Pseudomonadota</taxon>
        <taxon>Betaproteobacteria</taxon>
        <taxon>Burkholderiales</taxon>
        <taxon>Oxalobacteraceae</taxon>
        <taxon>Telluria group</taxon>
        <taxon>Pseudoduganella</taxon>
    </lineage>
</organism>
<dbReference type="EMBL" id="VLKW01000007">
    <property type="protein sequence ID" value="TWI45400.1"/>
    <property type="molecule type" value="Genomic_DNA"/>
</dbReference>
<dbReference type="Proteomes" id="UP000437862">
    <property type="component" value="Chromosome"/>
</dbReference>
<accession>A0A562PMH8</accession>
<evidence type="ECO:0000313" key="3">
    <source>
        <dbReference type="Proteomes" id="UP000315112"/>
    </source>
</evidence>
<reference evidence="1 4" key="3">
    <citation type="submission" date="2019-12" db="EMBL/GenBank/DDBJ databases">
        <title>Draft Genome Sequences of Six Type Strains of the Genus Massilia.</title>
        <authorList>
            <person name="Miess H."/>
            <person name="Frediansyah A."/>
            <person name="Goeker M."/>
            <person name="Gross H."/>
        </authorList>
    </citation>
    <scope>NUCLEOTIDE SEQUENCE [LARGE SCALE GENOMIC DNA]</scope>
    <source>
        <strain evidence="1 4">DSM 26639</strain>
    </source>
</reference>
<proteinExistence type="predicted"/>
<protein>
    <submittedName>
        <fullName evidence="2">Uncharacterized protein</fullName>
    </submittedName>
</protein>
<dbReference type="RefSeq" id="WP_145877865.1">
    <property type="nucleotide sequence ID" value="NZ_CP046904.1"/>
</dbReference>
<dbReference type="Pfam" id="PF21997">
    <property type="entry name" value="DUF6928"/>
    <property type="match status" value="1"/>
</dbReference>
<dbReference type="InterPro" id="IPR053847">
    <property type="entry name" value="DUF6928"/>
</dbReference>
<evidence type="ECO:0000313" key="4">
    <source>
        <dbReference type="Proteomes" id="UP000437862"/>
    </source>
</evidence>
<reference evidence="2" key="2">
    <citation type="submission" date="2019-07" db="EMBL/GenBank/DDBJ databases">
        <authorList>
            <person name="Whitman W."/>
            <person name="Huntemann M."/>
            <person name="Clum A."/>
            <person name="Pillay M."/>
            <person name="Palaniappan K."/>
            <person name="Varghese N."/>
            <person name="Mikhailova N."/>
            <person name="Stamatis D."/>
            <person name="Reddy T."/>
            <person name="Daum C."/>
            <person name="Shapiro N."/>
            <person name="Ivanova N."/>
            <person name="Kyrpides N."/>
            <person name="Woyke T."/>
        </authorList>
    </citation>
    <scope>NUCLEOTIDE SEQUENCE</scope>
    <source>
        <strain evidence="2">CGMCC 1.10685</strain>
    </source>
</reference>
<sequence>MHWHLFAVCATEQPGSFGAQHANDPARARRIQRELAADRYEHVGEVTLWDALHAPEDAMFVGAYPGGVLVCHADLAGALIHGNAWSRVTGSLRSDFRERVLKLYPSGEVMALALHCVARLWGFAAYRQGQRIRTAAGSAQEGVFADGGRPLPEEVQVLARTPLEQLNEAGAGEELVLAASARMFGCGIDRLAGTGPTLSYFRRR</sequence>
<evidence type="ECO:0000313" key="2">
    <source>
        <dbReference type="EMBL" id="TWI45400.1"/>
    </source>
</evidence>
<name>A0A562PMH8_9BURK</name>
<dbReference type="EMBL" id="CP046904">
    <property type="protein sequence ID" value="QGZ40921.1"/>
    <property type="molecule type" value="Genomic_DNA"/>
</dbReference>
<gene>
    <name evidence="1" type="ORF">GO485_18830</name>
    <name evidence="2" type="ORF">IP92_03778</name>
</gene>
<dbReference type="AlphaFoldDB" id="A0A562PMH8"/>
<keyword evidence="4" id="KW-1185">Reference proteome</keyword>
<dbReference type="OrthoDB" id="286042at2"/>
<dbReference type="Proteomes" id="UP000315112">
    <property type="component" value="Unassembled WGS sequence"/>
</dbReference>
<reference evidence="2 3" key="1">
    <citation type="journal article" date="2015" name="Stand. Genomic Sci.">
        <title>Genomic Encyclopedia of Bacterial and Archaeal Type Strains, Phase III: the genomes of soil and plant-associated and newly described type strains.</title>
        <authorList>
            <person name="Whitman W.B."/>
            <person name="Woyke T."/>
            <person name="Klenk H.P."/>
            <person name="Zhou Y."/>
            <person name="Lilburn T.G."/>
            <person name="Beck B.J."/>
            <person name="De Vos P."/>
            <person name="Vandamme P."/>
            <person name="Eisen J.A."/>
            <person name="Garrity G."/>
            <person name="Hugenholtz P."/>
            <person name="Kyrpides N.C."/>
        </authorList>
    </citation>
    <scope>NUCLEOTIDE SEQUENCE [LARGE SCALE GENOMIC DNA]</scope>
    <source>
        <strain evidence="2 3">CGMCC 1.10685</strain>
    </source>
</reference>
<evidence type="ECO:0000313" key="1">
    <source>
        <dbReference type="EMBL" id="QGZ40921.1"/>
    </source>
</evidence>